<reference evidence="2" key="1">
    <citation type="submission" date="2015-04" db="UniProtKB">
        <authorList>
            <consortium name="EnsemblPlants"/>
        </authorList>
    </citation>
    <scope>IDENTIFICATION</scope>
</reference>
<dbReference type="HOGENOM" id="CLU_1868429_0_0_1"/>
<evidence type="ECO:0000313" key="3">
    <source>
        <dbReference type="Proteomes" id="UP000026962"/>
    </source>
</evidence>
<feature type="compositionally biased region" description="Basic and acidic residues" evidence="1">
    <location>
        <begin position="51"/>
        <end position="64"/>
    </location>
</feature>
<feature type="region of interest" description="Disordered" evidence="1">
    <location>
        <begin position="27"/>
        <end position="102"/>
    </location>
</feature>
<keyword evidence="3" id="KW-1185">Reference proteome</keyword>
<protein>
    <submittedName>
        <fullName evidence="2">Uncharacterized protein</fullName>
    </submittedName>
</protein>
<dbReference type="EnsemblPlants" id="OPUNC01G29570.1">
    <property type="protein sequence ID" value="OPUNC01G29570.1"/>
    <property type="gene ID" value="OPUNC01G29570"/>
</dbReference>
<dbReference type="Gramene" id="OPUNC01G29570.1">
    <property type="protein sequence ID" value="OPUNC01G29570.1"/>
    <property type="gene ID" value="OPUNC01G29570"/>
</dbReference>
<dbReference type="Proteomes" id="UP000026962">
    <property type="component" value="Chromosome 1"/>
</dbReference>
<evidence type="ECO:0000313" key="2">
    <source>
        <dbReference type="EnsemblPlants" id="OPUNC01G29570.1"/>
    </source>
</evidence>
<reference evidence="2" key="2">
    <citation type="submission" date="2018-05" db="EMBL/GenBank/DDBJ databases">
        <title>OpunRS2 (Oryza punctata Reference Sequence Version 2).</title>
        <authorList>
            <person name="Zhang J."/>
            <person name="Kudrna D."/>
            <person name="Lee S."/>
            <person name="Talag J."/>
            <person name="Welchert J."/>
            <person name="Wing R.A."/>
        </authorList>
    </citation>
    <scope>NUCLEOTIDE SEQUENCE [LARGE SCALE GENOMIC DNA]</scope>
</reference>
<proteinExistence type="predicted"/>
<evidence type="ECO:0000256" key="1">
    <source>
        <dbReference type="SAM" id="MobiDB-lite"/>
    </source>
</evidence>
<name>A0A0E0JNK3_ORYPU</name>
<sequence length="137" mass="15501">MPGGMDRRQSFLQLMASMHDPVDLELFSHFIDDEEEPEDERTSTRNSSCHSESEQPPHRPHDMEGANVDAEPAIPVNDEFSDNPPSDYNVHDSGHSSVSATSKRSAFTVQSIYFRPRISLSTQLDTAVKYRMSFLNK</sequence>
<accession>A0A0E0JNK3</accession>
<dbReference type="AlphaFoldDB" id="A0A0E0JNK3"/>
<organism evidence="2">
    <name type="scientific">Oryza punctata</name>
    <name type="common">Red rice</name>
    <dbReference type="NCBI Taxonomy" id="4537"/>
    <lineage>
        <taxon>Eukaryota</taxon>
        <taxon>Viridiplantae</taxon>
        <taxon>Streptophyta</taxon>
        <taxon>Embryophyta</taxon>
        <taxon>Tracheophyta</taxon>
        <taxon>Spermatophyta</taxon>
        <taxon>Magnoliopsida</taxon>
        <taxon>Liliopsida</taxon>
        <taxon>Poales</taxon>
        <taxon>Poaceae</taxon>
        <taxon>BOP clade</taxon>
        <taxon>Oryzoideae</taxon>
        <taxon>Oryzeae</taxon>
        <taxon>Oryzinae</taxon>
        <taxon>Oryza</taxon>
    </lineage>
</organism>